<keyword evidence="2" id="KW-1133">Transmembrane helix</keyword>
<dbReference type="PROSITE" id="PS51257">
    <property type="entry name" value="PROKAR_LIPOPROTEIN"/>
    <property type="match status" value="1"/>
</dbReference>
<feature type="region of interest" description="Disordered" evidence="1">
    <location>
        <begin position="58"/>
        <end position="96"/>
    </location>
</feature>
<dbReference type="Proteomes" id="UP000593562">
    <property type="component" value="Unassembled WGS sequence"/>
</dbReference>
<dbReference type="PANTHER" id="PTHR46826">
    <property type="match status" value="1"/>
</dbReference>
<evidence type="ECO:0000256" key="1">
    <source>
        <dbReference type="SAM" id="MobiDB-lite"/>
    </source>
</evidence>
<evidence type="ECO:0000313" key="4">
    <source>
        <dbReference type="EMBL" id="KAF5741942.1"/>
    </source>
</evidence>
<sequence length="451" mass="48410">MRTLLNSNFIFSLPSSSSSSSPSSSSCYCNSSLYSFRPTTNKRFHFLKPCSSLKQTKKQQRNLQKSSAPQSLKGFLNPKGNDDNDDASVDQAKGDGDGEGRFEGETAFKGILLAGVLLVGVVGGFGTVGFVYKDQINAFLNQFSEFIEGYGPAGYALFVAVYAGLEVLAIPAIPLTMSAGLLFGSLIGTIVVSIGGTVAASIAFLIARYFARERILKLVEGNKKFLAIDKAIGENGFRVVTLLRLSPLLPFSLGNYLYGLTSVKFVPYVLGSWLGMLPGTWAYVSAGAFGRAIIQEESDVGLPGGNGQLLTVGLGLLATALAAAYVTRLAKCKLHDDDDDQDLSLGSKRVVIEPKCMEFISALAAGKRAKSMVEITTQGITPITIALAVAAKQTGAQFLCFLVSNHNEGLNIDESKHKLIDLGLEDVIHFFYKDPFEGLMHEGCKDRFCSH</sequence>
<reference evidence="4 5" key="1">
    <citation type="journal article" date="2020" name="Nat. Commun.">
        <title>Genome of Tripterygium wilfordii and identification of cytochrome P450 involved in triptolide biosynthesis.</title>
        <authorList>
            <person name="Tu L."/>
            <person name="Su P."/>
            <person name="Zhang Z."/>
            <person name="Gao L."/>
            <person name="Wang J."/>
            <person name="Hu T."/>
            <person name="Zhou J."/>
            <person name="Zhang Y."/>
            <person name="Zhao Y."/>
            <person name="Liu Y."/>
            <person name="Song Y."/>
            <person name="Tong Y."/>
            <person name="Lu Y."/>
            <person name="Yang J."/>
            <person name="Xu C."/>
            <person name="Jia M."/>
            <person name="Peters R.J."/>
            <person name="Huang L."/>
            <person name="Gao W."/>
        </authorList>
    </citation>
    <scope>NUCLEOTIDE SEQUENCE [LARGE SCALE GENOMIC DNA]</scope>
    <source>
        <strain evidence="5">cv. XIE 37</strain>
        <tissue evidence="4">Leaf</tissue>
    </source>
</reference>
<keyword evidence="2" id="KW-0812">Transmembrane</keyword>
<proteinExistence type="predicted"/>
<dbReference type="EMBL" id="JAAARO010000010">
    <property type="protein sequence ID" value="KAF5741942.1"/>
    <property type="molecule type" value="Genomic_DNA"/>
</dbReference>
<evidence type="ECO:0000259" key="3">
    <source>
        <dbReference type="Pfam" id="PF09335"/>
    </source>
</evidence>
<feature type="transmembrane region" description="Helical" evidence="2">
    <location>
        <begin position="179"/>
        <end position="207"/>
    </location>
</feature>
<dbReference type="InParanoid" id="A0A7J7D6J2"/>
<organism evidence="4 5">
    <name type="scientific">Tripterygium wilfordii</name>
    <name type="common">Thunder God vine</name>
    <dbReference type="NCBI Taxonomy" id="458696"/>
    <lineage>
        <taxon>Eukaryota</taxon>
        <taxon>Viridiplantae</taxon>
        <taxon>Streptophyta</taxon>
        <taxon>Embryophyta</taxon>
        <taxon>Tracheophyta</taxon>
        <taxon>Spermatophyta</taxon>
        <taxon>Magnoliopsida</taxon>
        <taxon>eudicotyledons</taxon>
        <taxon>Gunneridae</taxon>
        <taxon>Pentapetalae</taxon>
        <taxon>rosids</taxon>
        <taxon>fabids</taxon>
        <taxon>Celastrales</taxon>
        <taxon>Celastraceae</taxon>
        <taxon>Tripterygium</taxon>
    </lineage>
</organism>
<dbReference type="InterPro" id="IPR032816">
    <property type="entry name" value="VTT_dom"/>
</dbReference>
<feature type="transmembrane region" description="Helical" evidence="2">
    <location>
        <begin position="309"/>
        <end position="326"/>
    </location>
</feature>
<protein>
    <recommendedName>
        <fullName evidence="3">VTT domain-containing protein</fullName>
    </recommendedName>
</protein>
<evidence type="ECO:0000256" key="2">
    <source>
        <dbReference type="SAM" id="Phobius"/>
    </source>
</evidence>
<feature type="transmembrane region" description="Helical" evidence="2">
    <location>
        <begin position="111"/>
        <end position="132"/>
    </location>
</feature>
<feature type="transmembrane region" description="Helical" evidence="2">
    <location>
        <begin position="265"/>
        <end position="289"/>
    </location>
</feature>
<comment type="caution">
    <text evidence="4">The sequence shown here is derived from an EMBL/GenBank/DDBJ whole genome shotgun (WGS) entry which is preliminary data.</text>
</comment>
<keyword evidence="2" id="KW-0472">Membrane</keyword>
<dbReference type="PANTHER" id="PTHR46826:SF1">
    <property type="entry name" value="TVP38_TMEM64 FAMILY MEMBRANE PROTEIN YDJX"/>
    <property type="match status" value="1"/>
</dbReference>
<dbReference type="InterPro" id="IPR053240">
    <property type="entry name" value="VTT_domain"/>
</dbReference>
<dbReference type="FunCoup" id="A0A7J7D6J2">
    <property type="interactions" value="871"/>
</dbReference>
<keyword evidence="5" id="KW-1185">Reference proteome</keyword>
<feature type="domain" description="VTT" evidence="3">
    <location>
        <begin position="170"/>
        <end position="288"/>
    </location>
</feature>
<feature type="compositionally biased region" description="Polar residues" evidence="1">
    <location>
        <begin position="61"/>
        <end position="70"/>
    </location>
</feature>
<accession>A0A7J7D6J2</accession>
<feature type="transmembrane region" description="Helical" evidence="2">
    <location>
        <begin position="153"/>
        <end position="173"/>
    </location>
</feature>
<dbReference type="Pfam" id="PF09335">
    <property type="entry name" value="VTT_dom"/>
    <property type="match status" value="1"/>
</dbReference>
<name>A0A7J7D6J2_TRIWF</name>
<gene>
    <name evidence="4" type="ORF">HS088_TW10G00950</name>
</gene>
<dbReference type="AlphaFoldDB" id="A0A7J7D6J2"/>
<evidence type="ECO:0000313" key="5">
    <source>
        <dbReference type="Proteomes" id="UP000593562"/>
    </source>
</evidence>